<dbReference type="InterPro" id="IPR016187">
    <property type="entry name" value="CTDL_fold"/>
</dbReference>
<dbReference type="Pfam" id="PF00059">
    <property type="entry name" value="Lectin_C"/>
    <property type="match status" value="1"/>
</dbReference>
<evidence type="ECO:0000313" key="2">
    <source>
        <dbReference type="Ensembl" id="ENSNBRP00000026168.1"/>
    </source>
</evidence>
<organism evidence="2 3">
    <name type="scientific">Neolamprologus brichardi</name>
    <name type="common">Fairy cichlid</name>
    <name type="synonym">Lamprologus brichardi</name>
    <dbReference type="NCBI Taxonomy" id="32507"/>
    <lineage>
        <taxon>Eukaryota</taxon>
        <taxon>Metazoa</taxon>
        <taxon>Chordata</taxon>
        <taxon>Craniata</taxon>
        <taxon>Vertebrata</taxon>
        <taxon>Euteleostomi</taxon>
        <taxon>Actinopterygii</taxon>
        <taxon>Neopterygii</taxon>
        <taxon>Teleostei</taxon>
        <taxon>Neoteleostei</taxon>
        <taxon>Acanthomorphata</taxon>
        <taxon>Ovalentaria</taxon>
        <taxon>Cichlomorphae</taxon>
        <taxon>Cichliformes</taxon>
        <taxon>Cichlidae</taxon>
        <taxon>African cichlids</taxon>
        <taxon>Pseudocrenilabrinae</taxon>
        <taxon>Lamprologini</taxon>
        <taxon>Neolamprologus</taxon>
    </lineage>
</organism>
<dbReference type="PANTHER" id="PTHR22803">
    <property type="entry name" value="MANNOSE, PHOSPHOLIPASE, LECTIN RECEPTOR RELATED"/>
    <property type="match status" value="1"/>
</dbReference>
<sequence>MECLVPFLLNTTTNGTLSVLLRGVRTIFCGAQPPLATIKAKDGASVQCKVNQTHRRTSARKEDKSSQAVVVACSCYLCHFTFVLISFHFCVHVTKVGSWAESSQECHSYGANLTSIHSLSEVEMLVNLLANCKECYVWIGLWKQDTMKWTNGRPVSYTNWSPVEPKNPLNVSCRKYLKFTLLTARTASIFLIYGL</sequence>
<dbReference type="SMART" id="SM00034">
    <property type="entry name" value="CLECT"/>
    <property type="match status" value="1"/>
</dbReference>
<dbReference type="CDD" id="cd00037">
    <property type="entry name" value="CLECT"/>
    <property type="match status" value="1"/>
</dbReference>
<dbReference type="Ensembl" id="ENSNBRT00000026859.1">
    <property type="protein sequence ID" value="ENSNBRP00000026168.1"/>
    <property type="gene ID" value="ENSNBRG00000019624.1"/>
</dbReference>
<proteinExistence type="predicted"/>
<evidence type="ECO:0000313" key="3">
    <source>
        <dbReference type="Proteomes" id="UP000261580"/>
    </source>
</evidence>
<dbReference type="PROSITE" id="PS50041">
    <property type="entry name" value="C_TYPE_LECTIN_2"/>
    <property type="match status" value="1"/>
</dbReference>
<feature type="domain" description="C-type lectin" evidence="1">
    <location>
        <begin position="90"/>
        <end position="173"/>
    </location>
</feature>
<evidence type="ECO:0000259" key="1">
    <source>
        <dbReference type="PROSITE" id="PS50041"/>
    </source>
</evidence>
<dbReference type="InterPro" id="IPR016186">
    <property type="entry name" value="C-type_lectin-like/link_sf"/>
</dbReference>
<keyword evidence="3" id="KW-1185">Reference proteome</keyword>
<dbReference type="GeneTree" id="ENSGT01050000244842"/>
<name>A0A3Q4HY65_NEOBR</name>
<reference evidence="2" key="1">
    <citation type="submission" date="2025-08" db="UniProtKB">
        <authorList>
            <consortium name="Ensembl"/>
        </authorList>
    </citation>
    <scope>IDENTIFICATION</scope>
</reference>
<accession>A0A3Q4HY65</accession>
<dbReference type="Bgee" id="ENSNBRG00000019624">
    <property type="expression patterns" value="Expressed in testis"/>
</dbReference>
<dbReference type="Gene3D" id="3.10.100.10">
    <property type="entry name" value="Mannose-Binding Protein A, subunit A"/>
    <property type="match status" value="1"/>
</dbReference>
<dbReference type="Proteomes" id="UP000261580">
    <property type="component" value="Unassembled WGS sequence"/>
</dbReference>
<dbReference type="InterPro" id="IPR001304">
    <property type="entry name" value="C-type_lectin-like"/>
</dbReference>
<protein>
    <submittedName>
        <fullName evidence="2">Phospholipase A2 receptor 1</fullName>
    </submittedName>
</protein>
<dbReference type="AlphaFoldDB" id="A0A3Q4HY65"/>
<dbReference type="SUPFAM" id="SSF56436">
    <property type="entry name" value="C-type lectin-like"/>
    <property type="match status" value="1"/>
</dbReference>
<dbReference type="InterPro" id="IPR050111">
    <property type="entry name" value="C-type_lectin/snaclec_domain"/>
</dbReference>
<reference evidence="2" key="2">
    <citation type="submission" date="2025-09" db="UniProtKB">
        <authorList>
            <consortium name="Ensembl"/>
        </authorList>
    </citation>
    <scope>IDENTIFICATION</scope>
</reference>